<name>A0A834UBR9_VESPE</name>
<feature type="region of interest" description="Disordered" evidence="1">
    <location>
        <begin position="1"/>
        <end position="44"/>
    </location>
</feature>
<evidence type="ECO:0000313" key="2">
    <source>
        <dbReference type="EMBL" id="KAF7429148.1"/>
    </source>
</evidence>
<dbReference type="Proteomes" id="UP000600918">
    <property type="component" value="Unassembled WGS sequence"/>
</dbReference>
<evidence type="ECO:0000256" key="1">
    <source>
        <dbReference type="SAM" id="MobiDB-lite"/>
    </source>
</evidence>
<feature type="compositionally biased region" description="Gly residues" evidence="1">
    <location>
        <begin position="9"/>
        <end position="28"/>
    </location>
</feature>
<accession>A0A834UBR9</accession>
<dbReference type="AlphaFoldDB" id="A0A834UBR9"/>
<comment type="caution">
    <text evidence="2">The sequence shown here is derived from an EMBL/GenBank/DDBJ whole genome shotgun (WGS) entry which is preliminary data.</text>
</comment>
<reference evidence="2" key="1">
    <citation type="journal article" date="2020" name="G3 (Bethesda)">
        <title>High-Quality Assemblies for Three Invasive Social Wasps from the &lt;i&gt;Vespula&lt;/i&gt; Genus.</title>
        <authorList>
            <person name="Harrop T.W.R."/>
            <person name="Guhlin J."/>
            <person name="McLaughlin G.M."/>
            <person name="Permina E."/>
            <person name="Stockwell P."/>
            <person name="Gilligan J."/>
            <person name="Le Lec M.F."/>
            <person name="Gruber M.A.M."/>
            <person name="Quinn O."/>
            <person name="Lovegrove M."/>
            <person name="Duncan E.J."/>
            <person name="Remnant E.J."/>
            <person name="Van Eeckhoven J."/>
            <person name="Graham B."/>
            <person name="Knapp R.A."/>
            <person name="Langford K.W."/>
            <person name="Kronenberg Z."/>
            <person name="Press M.O."/>
            <person name="Eacker S.M."/>
            <person name="Wilson-Rankin E.E."/>
            <person name="Purcell J."/>
            <person name="Lester P.J."/>
            <person name="Dearden P.K."/>
        </authorList>
    </citation>
    <scope>NUCLEOTIDE SEQUENCE</scope>
    <source>
        <strain evidence="2">Volc-1</strain>
    </source>
</reference>
<dbReference type="EMBL" id="JACSDY010000004">
    <property type="protein sequence ID" value="KAF7429148.1"/>
    <property type="molecule type" value="Genomic_DNA"/>
</dbReference>
<protein>
    <submittedName>
        <fullName evidence="2">Uncharacterized protein</fullName>
    </submittedName>
</protein>
<proteinExistence type="predicted"/>
<gene>
    <name evidence="2" type="ORF">H0235_005546</name>
</gene>
<organism evidence="2 3">
    <name type="scientific">Vespula pensylvanica</name>
    <name type="common">Western yellow jacket</name>
    <name type="synonym">Wasp</name>
    <dbReference type="NCBI Taxonomy" id="30213"/>
    <lineage>
        <taxon>Eukaryota</taxon>
        <taxon>Metazoa</taxon>
        <taxon>Ecdysozoa</taxon>
        <taxon>Arthropoda</taxon>
        <taxon>Hexapoda</taxon>
        <taxon>Insecta</taxon>
        <taxon>Pterygota</taxon>
        <taxon>Neoptera</taxon>
        <taxon>Endopterygota</taxon>
        <taxon>Hymenoptera</taxon>
        <taxon>Apocrita</taxon>
        <taxon>Aculeata</taxon>
        <taxon>Vespoidea</taxon>
        <taxon>Vespidae</taxon>
        <taxon>Vespinae</taxon>
        <taxon>Vespula</taxon>
    </lineage>
</organism>
<evidence type="ECO:0000313" key="3">
    <source>
        <dbReference type="Proteomes" id="UP000600918"/>
    </source>
</evidence>
<keyword evidence="3" id="KW-1185">Reference proteome</keyword>
<sequence length="104" mass="10769">MQESRGEGEGGAGGGGGGEGGGGGGGGGERGKESQGNRRVAACSNERLRVNGERSMNRGIKDYARTSLLDEVREIPNTLGSECGGVLYDEVYENVHRGRADIAR</sequence>